<dbReference type="InterPro" id="IPR006619">
    <property type="entry name" value="PGRP_domain_met/bac"/>
</dbReference>
<evidence type="ECO:0000313" key="4">
    <source>
        <dbReference type="EMBL" id="TFJ95906.1"/>
    </source>
</evidence>
<comment type="caution">
    <text evidence="4">The sequence shown here is derived from an EMBL/GenBank/DDBJ whole genome shotgun (WGS) entry which is preliminary data.</text>
</comment>
<dbReference type="SMART" id="SM00701">
    <property type="entry name" value="PGRP"/>
    <property type="match status" value="1"/>
</dbReference>
<dbReference type="OrthoDB" id="10001926at2759"/>
<dbReference type="AlphaFoldDB" id="A0A4D9DEN2"/>
<feature type="region of interest" description="Disordered" evidence="2">
    <location>
        <begin position="1"/>
        <end position="23"/>
    </location>
</feature>
<dbReference type="GO" id="GO:0008270">
    <property type="term" value="F:zinc ion binding"/>
    <property type="evidence" value="ECO:0007669"/>
    <property type="project" value="InterPro"/>
</dbReference>
<dbReference type="PANTHER" id="PTHR11022:SF41">
    <property type="entry name" value="PEPTIDOGLYCAN-RECOGNITION PROTEIN LC-RELATED"/>
    <property type="match status" value="1"/>
</dbReference>
<dbReference type="InterPro" id="IPR002502">
    <property type="entry name" value="Amidase_domain"/>
</dbReference>
<gene>
    <name evidence="4" type="ORF">DR999_PMT22366</name>
</gene>
<feature type="domain" description="Peptidoglycan recognition protein family" evidence="3">
    <location>
        <begin position="25"/>
        <end position="155"/>
    </location>
</feature>
<name>A0A4D9DEN2_9SAUR</name>
<accession>A0A4D9DEN2</accession>
<dbReference type="Proteomes" id="UP000297703">
    <property type="component" value="Unassembled WGS sequence"/>
</dbReference>
<dbReference type="STRING" id="55544.A0A4D9DEN2"/>
<proteinExistence type="inferred from homology"/>
<evidence type="ECO:0000259" key="3">
    <source>
        <dbReference type="SMART" id="SM00701"/>
    </source>
</evidence>
<dbReference type="Pfam" id="PF01510">
    <property type="entry name" value="Amidase_2"/>
    <property type="match status" value="1"/>
</dbReference>
<reference evidence="4 5" key="1">
    <citation type="submission" date="2019-04" db="EMBL/GenBank/DDBJ databases">
        <title>Draft genome of the big-headed turtle Platysternon megacephalum.</title>
        <authorList>
            <person name="Gong S."/>
        </authorList>
    </citation>
    <scope>NUCLEOTIDE SEQUENCE [LARGE SCALE GENOMIC DNA]</scope>
    <source>
        <strain evidence="4">DO16091913</strain>
        <tissue evidence="4">Muscle</tissue>
    </source>
</reference>
<dbReference type="GO" id="GO:0009253">
    <property type="term" value="P:peptidoglycan catabolic process"/>
    <property type="evidence" value="ECO:0007669"/>
    <property type="project" value="InterPro"/>
</dbReference>
<dbReference type="Gene3D" id="3.40.80.10">
    <property type="entry name" value="Peptidoglycan recognition protein-like"/>
    <property type="match status" value="1"/>
</dbReference>
<dbReference type="EMBL" id="QXTE01001006">
    <property type="protein sequence ID" value="TFJ95906.1"/>
    <property type="molecule type" value="Genomic_DNA"/>
</dbReference>
<evidence type="ECO:0000313" key="5">
    <source>
        <dbReference type="Proteomes" id="UP000297703"/>
    </source>
</evidence>
<dbReference type="SUPFAM" id="SSF55846">
    <property type="entry name" value="N-acetylmuramoyl-L-alanine amidase-like"/>
    <property type="match status" value="1"/>
</dbReference>
<evidence type="ECO:0000256" key="1">
    <source>
        <dbReference type="ARBA" id="ARBA00007553"/>
    </source>
</evidence>
<dbReference type="CDD" id="cd06583">
    <property type="entry name" value="PGRP"/>
    <property type="match status" value="1"/>
</dbReference>
<sequence>MLTREQWGARAPKGPGGKRTALTPAPITSRTEFVVHYDDATPVIINGLEQLKSRMRGMQVFHQGPERGWVDIGYNLLVASSTDPIINGLIVEGRGRDVVGAHCPNHNTTGIGVQVMIGGNQQPTPEALNAVRDLYDQACKDAGRKLTIMGHRDGYSTECPGQILYPWLLKGMPRPTTKTIPAPELDPWTRHARPEDDEWDILDTIQLTLCRLGKQTIPPCANLSLINALRSTWALPPVTEAVYGRDLVRKMQEWGGRLTVNGILSAETARRVTKVMNDQLTGKGL</sequence>
<comment type="similarity">
    <text evidence="1">Belongs to the N-acetylmuramoyl-L-alanine amidase 2 family.</text>
</comment>
<keyword evidence="5" id="KW-1185">Reference proteome</keyword>
<dbReference type="GO" id="GO:0008745">
    <property type="term" value="F:N-acetylmuramoyl-L-alanine amidase activity"/>
    <property type="evidence" value="ECO:0007669"/>
    <property type="project" value="InterPro"/>
</dbReference>
<dbReference type="InterPro" id="IPR036505">
    <property type="entry name" value="Amidase/PGRP_sf"/>
</dbReference>
<dbReference type="InterPro" id="IPR015510">
    <property type="entry name" value="PGRP"/>
</dbReference>
<reference evidence="4 5" key="2">
    <citation type="submission" date="2019-04" db="EMBL/GenBank/DDBJ databases">
        <title>The genome sequence of big-headed turtle.</title>
        <authorList>
            <person name="Gong S."/>
        </authorList>
    </citation>
    <scope>NUCLEOTIDE SEQUENCE [LARGE SCALE GENOMIC DNA]</scope>
    <source>
        <strain evidence="4">DO16091913</strain>
        <tissue evidence="4">Muscle</tissue>
    </source>
</reference>
<organism evidence="4 5">
    <name type="scientific">Platysternon megacephalum</name>
    <name type="common">big-headed turtle</name>
    <dbReference type="NCBI Taxonomy" id="55544"/>
    <lineage>
        <taxon>Eukaryota</taxon>
        <taxon>Metazoa</taxon>
        <taxon>Chordata</taxon>
        <taxon>Craniata</taxon>
        <taxon>Vertebrata</taxon>
        <taxon>Euteleostomi</taxon>
        <taxon>Archelosauria</taxon>
        <taxon>Testudinata</taxon>
        <taxon>Testudines</taxon>
        <taxon>Cryptodira</taxon>
        <taxon>Durocryptodira</taxon>
        <taxon>Testudinoidea</taxon>
        <taxon>Platysternidae</taxon>
        <taxon>Platysternon</taxon>
    </lineage>
</organism>
<evidence type="ECO:0000256" key="2">
    <source>
        <dbReference type="SAM" id="MobiDB-lite"/>
    </source>
</evidence>
<dbReference type="PANTHER" id="PTHR11022">
    <property type="entry name" value="PEPTIDOGLYCAN RECOGNITION PROTEIN"/>
    <property type="match status" value="1"/>
</dbReference>
<protein>
    <submittedName>
        <fullName evidence="4">ABC transporter</fullName>
    </submittedName>
</protein>